<dbReference type="EMBL" id="CP001349">
    <property type="protein sequence ID" value="ACL61014.1"/>
    <property type="molecule type" value="Genomic_DNA"/>
</dbReference>
<evidence type="ECO:0000256" key="4">
    <source>
        <dbReference type="ARBA" id="ARBA00022989"/>
    </source>
</evidence>
<dbReference type="PANTHER" id="PTHR43427:SF6">
    <property type="entry name" value="CHLORIDE CHANNEL PROTEIN CLC-E"/>
    <property type="match status" value="1"/>
</dbReference>
<dbReference type="AlphaFoldDB" id="B8IVG3"/>
<sequence>MRSPQPNLDYGGDVGLWFWCLAIATGMAAGLAAGLLMQLLRLVQSLAWGEGAAGFAAAVETSSSQHRLAVLAGAGILVALGGLAMRRGGRIGGGHAGELSAVIWFGGGRLPFIGTLAQGVLSITAVGLGASLGREAAPKQAGAAFGSLFARRLRLSPSHTRILAALGAGAGIASVYEVPLGGALFALEVLLGSLVLPLVGPAVLASGSATAAAWLLLPDRAIYTVPNDAVTASLFGFAVLAGPLAGLAAAAYVRLIAFADAHRPSGASAVLAPIIVLALLGGVAVLLPQILGNGKDVAEGAFTGGIDWPLLALLVVAKPLATAACLGCGAPGGLFTPTVAFGAVFGGLLGVGWNLVWPGAEAGACALIAATALLAAATHGPLSSVVLMLELTRRLDSLMVPVLVAVAGAMLVARYLEPRSLYACRIREGRAAADADPTAISAAAPYAEVLRGLLAGGPVPRVLDETGTCLGHLDAERVRAPARDDGPLVAATAGDFLSSPERRG</sequence>
<dbReference type="HOGENOM" id="CLU_015263_0_0_5"/>
<name>B8IVG3_METNO</name>
<keyword evidence="3 10" id="KW-0812">Transmembrane</keyword>
<feature type="transmembrane region" description="Helical" evidence="10">
    <location>
        <begin position="110"/>
        <end position="130"/>
    </location>
</feature>
<proteinExistence type="predicted"/>
<dbReference type="OrthoDB" id="3261015at2"/>
<dbReference type="RefSeq" id="WP_015932597.1">
    <property type="nucleotide sequence ID" value="NC_011894.1"/>
</dbReference>
<dbReference type="InterPro" id="IPR001807">
    <property type="entry name" value="ClC"/>
</dbReference>
<dbReference type="eggNOG" id="COG0038">
    <property type="taxonomic scope" value="Bacteria"/>
</dbReference>
<evidence type="ECO:0000256" key="2">
    <source>
        <dbReference type="ARBA" id="ARBA00022448"/>
    </source>
</evidence>
<keyword evidence="4 10" id="KW-1133">Transmembrane helix</keyword>
<keyword evidence="6 10" id="KW-0472">Membrane</keyword>
<feature type="transmembrane region" description="Helical" evidence="10">
    <location>
        <begin position="198"/>
        <end position="217"/>
    </location>
</feature>
<evidence type="ECO:0000256" key="3">
    <source>
        <dbReference type="ARBA" id="ARBA00022692"/>
    </source>
</evidence>
<evidence type="ECO:0000256" key="10">
    <source>
        <dbReference type="SAM" id="Phobius"/>
    </source>
</evidence>
<feature type="transmembrane region" description="Helical" evidence="10">
    <location>
        <begin position="308"/>
        <end position="332"/>
    </location>
</feature>
<feature type="transmembrane region" description="Helical" evidence="10">
    <location>
        <begin position="338"/>
        <end position="357"/>
    </location>
</feature>
<evidence type="ECO:0000256" key="8">
    <source>
        <dbReference type="ARBA" id="ARBA00023214"/>
    </source>
</evidence>
<keyword evidence="2" id="KW-0813">Transport</keyword>
<evidence type="ECO:0000256" key="7">
    <source>
        <dbReference type="ARBA" id="ARBA00023173"/>
    </source>
</evidence>
<dbReference type="KEGG" id="mno:Mnod_6206"/>
<feature type="transmembrane region" description="Helical" evidence="10">
    <location>
        <begin position="364"/>
        <end position="386"/>
    </location>
</feature>
<feature type="transmembrane region" description="Helical" evidence="10">
    <location>
        <begin position="229"/>
        <end position="253"/>
    </location>
</feature>
<keyword evidence="8" id="KW-0868">Chloride</keyword>
<comment type="subcellular location">
    <subcellularLocation>
        <location evidence="1">Membrane</location>
        <topology evidence="1">Multi-pass membrane protein</topology>
    </subcellularLocation>
</comment>
<keyword evidence="5" id="KW-0406">Ion transport</keyword>
<reference evidence="11 12" key="1">
    <citation type="submission" date="2009-01" db="EMBL/GenBank/DDBJ databases">
        <title>Complete sequence of chromosome of Methylobacterium nodulans ORS 2060.</title>
        <authorList>
            <consortium name="US DOE Joint Genome Institute"/>
            <person name="Lucas S."/>
            <person name="Copeland A."/>
            <person name="Lapidus A."/>
            <person name="Glavina del Rio T."/>
            <person name="Dalin E."/>
            <person name="Tice H."/>
            <person name="Bruce D."/>
            <person name="Goodwin L."/>
            <person name="Pitluck S."/>
            <person name="Sims D."/>
            <person name="Brettin T."/>
            <person name="Detter J.C."/>
            <person name="Han C."/>
            <person name="Larimer F."/>
            <person name="Land M."/>
            <person name="Hauser L."/>
            <person name="Kyrpides N."/>
            <person name="Ivanova N."/>
            <person name="Marx C.J."/>
            <person name="Richardson P."/>
        </authorList>
    </citation>
    <scope>NUCLEOTIDE SEQUENCE [LARGE SCALE GENOMIC DNA]</scope>
    <source>
        <strain evidence="12">LMG 21967 / CNCM I-2342 / ORS 2060</strain>
    </source>
</reference>
<dbReference type="GO" id="GO:0034707">
    <property type="term" value="C:chloride channel complex"/>
    <property type="evidence" value="ECO:0007669"/>
    <property type="project" value="UniProtKB-KW"/>
</dbReference>
<dbReference type="Gene3D" id="1.10.3080.10">
    <property type="entry name" value="Clc chloride channel"/>
    <property type="match status" value="1"/>
</dbReference>
<dbReference type="Proteomes" id="UP000008207">
    <property type="component" value="Chromosome"/>
</dbReference>
<evidence type="ECO:0000313" key="12">
    <source>
        <dbReference type="Proteomes" id="UP000008207"/>
    </source>
</evidence>
<keyword evidence="9" id="KW-0407">Ion channel</keyword>
<dbReference type="PRINTS" id="PR00762">
    <property type="entry name" value="CLCHANNEL"/>
</dbReference>
<evidence type="ECO:0000256" key="5">
    <source>
        <dbReference type="ARBA" id="ARBA00023065"/>
    </source>
</evidence>
<dbReference type="SUPFAM" id="SSF81340">
    <property type="entry name" value="Clc chloride channel"/>
    <property type="match status" value="1"/>
</dbReference>
<protein>
    <submittedName>
        <fullName evidence="11">Chloride channel core</fullName>
    </submittedName>
</protein>
<dbReference type="Pfam" id="PF00654">
    <property type="entry name" value="Voltage_CLC"/>
    <property type="match status" value="1"/>
</dbReference>
<organism evidence="11 12">
    <name type="scientific">Methylobacterium nodulans (strain LMG 21967 / CNCM I-2342 / ORS 2060)</name>
    <dbReference type="NCBI Taxonomy" id="460265"/>
    <lineage>
        <taxon>Bacteria</taxon>
        <taxon>Pseudomonadati</taxon>
        <taxon>Pseudomonadota</taxon>
        <taxon>Alphaproteobacteria</taxon>
        <taxon>Hyphomicrobiales</taxon>
        <taxon>Methylobacteriaceae</taxon>
        <taxon>Methylobacterium</taxon>
    </lineage>
</organism>
<gene>
    <name evidence="11" type="ordered locus">Mnod_6206</name>
</gene>
<keyword evidence="12" id="KW-1185">Reference proteome</keyword>
<accession>B8IVG3</accession>
<dbReference type="InterPro" id="IPR014743">
    <property type="entry name" value="Cl-channel_core"/>
</dbReference>
<feature type="transmembrane region" description="Helical" evidence="10">
    <location>
        <begin position="68"/>
        <end position="85"/>
    </location>
</feature>
<feature type="transmembrane region" description="Helical" evidence="10">
    <location>
        <begin position="16"/>
        <end position="36"/>
    </location>
</feature>
<feature type="transmembrane region" description="Helical" evidence="10">
    <location>
        <begin position="265"/>
        <end position="287"/>
    </location>
</feature>
<feature type="transmembrane region" description="Helical" evidence="10">
    <location>
        <begin position="162"/>
        <end position="186"/>
    </location>
</feature>
<dbReference type="InterPro" id="IPR050368">
    <property type="entry name" value="ClC-type_chloride_channel"/>
</dbReference>
<keyword evidence="7" id="KW-0869">Chloride channel</keyword>
<evidence type="ECO:0000256" key="9">
    <source>
        <dbReference type="ARBA" id="ARBA00023303"/>
    </source>
</evidence>
<feature type="transmembrane region" description="Helical" evidence="10">
    <location>
        <begin position="398"/>
        <end position="416"/>
    </location>
</feature>
<dbReference type="GO" id="GO:0005254">
    <property type="term" value="F:chloride channel activity"/>
    <property type="evidence" value="ECO:0007669"/>
    <property type="project" value="UniProtKB-KW"/>
</dbReference>
<dbReference type="PANTHER" id="PTHR43427">
    <property type="entry name" value="CHLORIDE CHANNEL PROTEIN CLC-E"/>
    <property type="match status" value="1"/>
</dbReference>
<evidence type="ECO:0000313" key="11">
    <source>
        <dbReference type="EMBL" id="ACL61014.1"/>
    </source>
</evidence>
<evidence type="ECO:0000256" key="1">
    <source>
        <dbReference type="ARBA" id="ARBA00004141"/>
    </source>
</evidence>
<evidence type="ECO:0000256" key="6">
    <source>
        <dbReference type="ARBA" id="ARBA00023136"/>
    </source>
</evidence>